<dbReference type="SUPFAM" id="SSF55874">
    <property type="entry name" value="ATPase domain of HSP90 chaperone/DNA topoisomerase II/histidine kinase"/>
    <property type="match status" value="1"/>
</dbReference>
<feature type="transmembrane region" description="Helical" evidence="1">
    <location>
        <begin position="173"/>
        <end position="191"/>
    </location>
</feature>
<dbReference type="RefSeq" id="WP_330506816.1">
    <property type="nucleotide sequence ID" value="NZ_JAZDUE010000019.1"/>
</dbReference>
<feature type="transmembrane region" description="Helical" evidence="1">
    <location>
        <begin position="120"/>
        <end position="137"/>
    </location>
</feature>
<keyword evidence="1" id="KW-0472">Membrane</keyword>
<dbReference type="Proteomes" id="UP001335729">
    <property type="component" value="Unassembled WGS sequence"/>
</dbReference>
<evidence type="ECO:0000259" key="2">
    <source>
        <dbReference type="Pfam" id="PF02518"/>
    </source>
</evidence>
<feature type="transmembrane region" description="Helical" evidence="1">
    <location>
        <begin position="62"/>
        <end position="82"/>
    </location>
</feature>
<evidence type="ECO:0000313" key="4">
    <source>
        <dbReference type="Proteomes" id="UP001335729"/>
    </source>
</evidence>
<dbReference type="Pfam" id="PF02518">
    <property type="entry name" value="HATPase_c"/>
    <property type="match status" value="1"/>
</dbReference>
<keyword evidence="1" id="KW-1133">Transmembrane helix</keyword>
<reference evidence="3 4" key="1">
    <citation type="submission" date="2024-01" db="EMBL/GenBank/DDBJ databases">
        <title>Draft genome sequence of Gordonia sp. PKS22-38.</title>
        <authorList>
            <person name="Suphannarot A."/>
            <person name="Mingma R."/>
        </authorList>
    </citation>
    <scope>NUCLEOTIDE SEQUENCE [LARGE SCALE GENOMIC DNA]</scope>
    <source>
        <strain evidence="3 4">PKS22-38</strain>
    </source>
</reference>
<keyword evidence="3" id="KW-0067">ATP-binding</keyword>
<dbReference type="Gene3D" id="3.30.565.10">
    <property type="entry name" value="Histidine kinase-like ATPase, C-terminal domain"/>
    <property type="match status" value="1"/>
</dbReference>
<dbReference type="GO" id="GO:0005524">
    <property type="term" value="F:ATP binding"/>
    <property type="evidence" value="ECO:0007669"/>
    <property type="project" value="UniProtKB-KW"/>
</dbReference>
<gene>
    <name evidence="3" type="ORF">V1Y59_20085</name>
</gene>
<dbReference type="EMBL" id="JAZDUE010000019">
    <property type="protein sequence ID" value="MEE4025396.1"/>
    <property type="molecule type" value="Genomic_DNA"/>
</dbReference>
<dbReference type="InterPro" id="IPR036890">
    <property type="entry name" value="HATPase_C_sf"/>
</dbReference>
<keyword evidence="3" id="KW-0547">Nucleotide-binding</keyword>
<dbReference type="InterPro" id="IPR003594">
    <property type="entry name" value="HATPase_dom"/>
</dbReference>
<name>A0ABU7MZM6_9ACTN</name>
<evidence type="ECO:0000313" key="3">
    <source>
        <dbReference type="EMBL" id="MEE4025396.1"/>
    </source>
</evidence>
<feature type="transmembrane region" description="Helical" evidence="1">
    <location>
        <begin position="89"/>
        <end position="108"/>
    </location>
</feature>
<proteinExistence type="predicted"/>
<organism evidence="3 4">
    <name type="scientific">Gordonia prachuapensis</name>
    <dbReference type="NCBI Taxonomy" id="3115651"/>
    <lineage>
        <taxon>Bacteria</taxon>
        <taxon>Bacillati</taxon>
        <taxon>Actinomycetota</taxon>
        <taxon>Actinomycetes</taxon>
        <taxon>Mycobacteriales</taxon>
        <taxon>Gordoniaceae</taxon>
        <taxon>Gordonia</taxon>
    </lineage>
</organism>
<feature type="transmembrane region" description="Helical" evidence="1">
    <location>
        <begin position="29"/>
        <end position="50"/>
    </location>
</feature>
<feature type="domain" description="Histidine kinase/HSP90-like ATPase" evidence="2">
    <location>
        <begin position="315"/>
        <end position="397"/>
    </location>
</feature>
<sequence length="401" mass="41318">MAADTAALSSVGATPVEHDDQAGRQILRLVAVFVAVGYLAYAVMTAPLLVESLPYMAPWWSVLAIVLIFGTGLMLGPVGWWGDPRTTRFVAASAAIGFIVAAALWWPAWNGEQIDNVRGIWFSQFPGLAAIAAAMAFRPAIALGHLAVAIAMTLSIGQVVRPSQYNGPLVADIVWAYAFSLIFVAAAVMAIRTAALLDRTHAEAYAATADAAALNARTAERNRFDALTHDNVMSTLLSAARQGASPELAAEARAAIAAVEQAAAGNGNAVVTADVAVGQIRAAVGLVEPAVPVTLRESDPSATYPGEAITAMAAAAAEAVRNSLRHAGPDAAVSVTVRARAGAPDVDVADDGQGFDPADVPPTRMGMAVSILGRMERVAGGVAEIDSRVGVGTRVHLGWAG</sequence>
<evidence type="ECO:0000256" key="1">
    <source>
        <dbReference type="SAM" id="Phobius"/>
    </source>
</evidence>
<protein>
    <submittedName>
        <fullName evidence="3">ATP-binding protein</fullName>
    </submittedName>
</protein>
<accession>A0ABU7MZM6</accession>
<keyword evidence="4" id="KW-1185">Reference proteome</keyword>
<keyword evidence="1" id="KW-0812">Transmembrane</keyword>
<comment type="caution">
    <text evidence="3">The sequence shown here is derived from an EMBL/GenBank/DDBJ whole genome shotgun (WGS) entry which is preliminary data.</text>
</comment>